<evidence type="ECO:0000256" key="7">
    <source>
        <dbReference type="ARBA" id="ARBA00023128"/>
    </source>
</evidence>
<keyword evidence="6" id="KW-1133">Transmembrane helix</keyword>
<dbReference type="PANTHER" id="PTHR10780">
    <property type="entry name" value="MITOCHONDRIAL CARRIER HOMOLOG"/>
    <property type="match status" value="1"/>
</dbReference>
<dbReference type="SUPFAM" id="SSF103506">
    <property type="entry name" value="Mitochondrial carrier"/>
    <property type="match status" value="1"/>
</dbReference>
<name>A0A443SR06_9ACAR</name>
<organism evidence="11 12">
    <name type="scientific">Leptotrombidium deliense</name>
    <dbReference type="NCBI Taxonomy" id="299467"/>
    <lineage>
        <taxon>Eukaryota</taxon>
        <taxon>Metazoa</taxon>
        <taxon>Ecdysozoa</taxon>
        <taxon>Arthropoda</taxon>
        <taxon>Chelicerata</taxon>
        <taxon>Arachnida</taxon>
        <taxon>Acari</taxon>
        <taxon>Acariformes</taxon>
        <taxon>Trombidiformes</taxon>
        <taxon>Prostigmata</taxon>
        <taxon>Anystina</taxon>
        <taxon>Parasitengona</taxon>
        <taxon>Trombiculoidea</taxon>
        <taxon>Trombiculidae</taxon>
        <taxon>Leptotrombidium</taxon>
    </lineage>
</organism>
<dbReference type="PANTHER" id="PTHR10780:SF18">
    <property type="entry name" value="LD43650P"/>
    <property type="match status" value="1"/>
</dbReference>
<dbReference type="VEuPathDB" id="VectorBase:LDEU002086"/>
<gene>
    <name evidence="11" type="ORF">B4U80_01539</name>
</gene>
<evidence type="ECO:0000256" key="8">
    <source>
        <dbReference type="ARBA" id="ARBA00023136"/>
    </source>
</evidence>
<dbReference type="InterPro" id="IPR018108">
    <property type="entry name" value="MCP_transmembrane"/>
</dbReference>
<sequence length="308" mass="35111">MSVSKIEWRNRFTAVDFVGRATFAVALHPFEYAKILIQLGYEPFEAYQTTTIFLRKRMALPGIFSYLKLICHTDGWTGLYRGLTYKICYSLIHQFVFVNTSDVLEQLRNNADTVDENDKTSSELQTVEKLFKNITEETICKVVSISVSYPFQVLLIRSCAQFIGKETVYDSMPSAIRNIYTNEGFLGFYAGFGPLIIGECLALWLSHSIVFIVERCIVRSGVSYDLQTYISTTTNYVVQSFMYPFHVVATVMSLNSCQSLTNSIKDPQFVNWVQCWQHLSSLGQLKRGSSLLFRYPVSVNQKPAPKSL</sequence>
<keyword evidence="5" id="KW-1000">Mitochondrion outer membrane</keyword>
<accession>A0A443SR06</accession>
<evidence type="ECO:0000256" key="6">
    <source>
        <dbReference type="ARBA" id="ARBA00022989"/>
    </source>
</evidence>
<proteinExistence type="inferred from homology"/>
<reference evidence="11 12" key="1">
    <citation type="journal article" date="2018" name="Gigascience">
        <title>Genomes of trombidid mites reveal novel predicted allergens and laterally-transferred genes associated with secondary metabolism.</title>
        <authorList>
            <person name="Dong X."/>
            <person name="Chaisiri K."/>
            <person name="Xia D."/>
            <person name="Armstrong S.D."/>
            <person name="Fang Y."/>
            <person name="Donnelly M.J."/>
            <person name="Kadowaki T."/>
            <person name="McGarry J.W."/>
            <person name="Darby A.C."/>
            <person name="Makepeace B.L."/>
        </authorList>
    </citation>
    <scope>NUCLEOTIDE SEQUENCE [LARGE SCALE GENOMIC DNA]</scope>
    <source>
        <strain evidence="11">UoL-UT</strain>
    </source>
</reference>
<evidence type="ECO:0000256" key="1">
    <source>
        <dbReference type="ARBA" id="ARBA00004374"/>
    </source>
</evidence>
<feature type="repeat" description="Solcar" evidence="9">
    <location>
        <begin position="128"/>
        <end position="216"/>
    </location>
</feature>
<evidence type="ECO:0000256" key="9">
    <source>
        <dbReference type="PROSITE-ProRule" id="PRU00282"/>
    </source>
</evidence>
<dbReference type="GO" id="GO:0005741">
    <property type="term" value="C:mitochondrial outer membrane"/>
    <property type="evidence" value="ECO:0007669"/>
    <property type="project" value="UniProtKB-SubCell"/>
</dbReference>
<dbReference type="Pfam" id="PF00153">
    <property type="entry name" value="Mito_carr"/>
    <property type="match status" value="2"/>
</dbReference>
<keyword evidence="7" id="KW-0496">Mitochondrion</keyword>
<evidence type="ECO:0000313" key="12">
    <source>
        <dbReference type="Proteomes" id="UP000288716"/>
    </source>
</evidence>
<evidence type="ECO:0000256" key="10">
    <source>
        <dbReference type="RuleBase" id="RU000488"/>
    </source>
</evidence>
<dbReference type="InterPro" id="IPR023395">
    <property type="entry name" value="MCP_dom_sf"/>
</dbReference>
<comment type="similarity">
    <text evidence="2 10">Belongs to the mitochondrial carrier (TC 2.A.29) family.</text>
</comment>
<dbReference type="PROSITE" id="PS50920">
    <property type="entry name" value="SOLCAR"/>
    <property type="match status" value="1"/>
</dbReference>
<keyword evidence="8 9" id="KW-0472">Membrane</keyword>
<keyword evidence="12" id="KW-1185">Reference proteome</keyword>
<evidence type="ECO:0000256" key="2">
    <source>
        <dbReference type="ARBA" id="ARBA00006375"/>
    </source>
</evidence>
<dbReference type="EMBL" id="NCKV01000703">
    <property type="protein sequence ID" value="RWS29954.1"/>
    <property type="molecule type" value="Genomic_DNA"/>
</dbReference>
<keyword evidence="3 9" id="KW-0812">Transmembrane</keyword>
<dbReference type="Proteomes" id="UP000288716">
    <property type="component" value="Unassembled WGS sequence"/>
</dbReference>
<comment type="caution">
    <text evidence="11">The sequence shown here is derived from an EMBL/GenBank/DDBJ whole genome shotgun (WGS) entry which is preliminary data.</text>
</comment>
<dbReference type="AlphaFoldDB" id="A0A443SR06"/>
<evidence type="ECO:0000256" key="3">
    <source>
        <dbReference type="ARBA" id="ARBA00022692"/>
    </source>
</evidence>
<comment type="subcellular location">
    <subcellularLocation>
        <location evidence="1">Mitochondrion outer membrane</location>
        <topology evidence="1">Multi-pass membrane protein</topology>
    </subcellularLocation>
</comment>
<dbReference type="Gene3D" id="1.50.40.10">
    <property type="entry name" value="Mitochondrial carrier domain"/>
    <property type="match status" value="1"/>
</dbReference>
<protein>
    <submittedName>
        <fullName evidence="11">Mitochondrial carrier 2-like protein</fullName>
    </submittedName>
</protein>
<keyword evidence="10" id="KW-0813">Transport</keyword>
<dbReference type="OrthoDB" id="10253709at2759"/>
<dbReference type="STRING" id="299467.A0A443SR06"/>
<keyword evidence="4" id="KW-0677">Repeat</keyword>
<evidence type="ECO:0000313" key="11">
    <source>
        <dbReference type="EMBL" id="RWS29954.1"/>
    </source>
</evidence>
<evidence type="ECO:0000256" key="4">
    <source>
        <dbReference type="ARBA" id="ARBA00022737"/>
    </source>
</evidence>
<evidence type="ECO:0000256" key="5">
    <source>
        <dbReference type="ARBA" id="ARBA00022787"/>
    </source>
</evidence>